<accession>A0A9N9KLT2</accession>
<dbReference type="SUPFAM" id="SSF54060">
    <property type="entry name" value="His-Me finger endonucleases"/>
    <property type="match status" value="1"/>
</dbReference>
<reference evidence="1" key="1">
    <citation type="submission" date="2021-06" db="EMBL/GenBank/DDBJ databases">
        <authorList>
            <person name="Kallberg Y."/>
            <person name="Tangrot J."/>
            <person name="Rosling A."/>
        </authorList>
    </citation>
    <scope>NUCLEOTIDE SEQUENCE</scope>
    <source>
        <strain evidence="1">FL966</strain>
    </source>
</reference>
<keyword evidence="2" id="KW-1185">Reference proteome</keyword>
<dbReference type="OrthoDB" id="2364639at2759"/>
<dbReference type="AlphaFoldDB" id="A0A9N9KLT2"/>
<sequence>GTTQKPVINRKSENIIKDLIENLQEDLDFILDKLRIPVPCKLHEAEYNKIRIFDPETKKYLGAGHRKCHGKKPMIQGKLDDEQKKAHGVCKKCMYCNTQLPDEEKNKVLDHDYITGRFRGASYNTKVTDEKIVLIANNSEQYITFSVGQLQFID</sequence>
<name>A0A9N9KLT2_9GLOM</name>
<feature type="non-terminal residue" evidence="1">
    <location>
        <position position="154"/>
    </location>
</feature>
<gene>
    <name evidence="1" type="ORF">CPELLU_LOCUS21425</name>
</gene>
<organism evidence="1 2">
    <name type="scientific">Cetraspora pellucida</name>
    <dbReference type="NCBI Taxonomy" id="1433469"/>
    <lineage>
        <taxon>Eukaryota</taxon>
        <taxon>Fungi</taxon>
        <taxon>Fungi incertae sedis</taxon>
        <taxon>Mucoromycota</taxon>
        <taxon>Glomeromycotina</taxon>
        <taxon>Glomeromycetes</taxon>
        <taxon>Diversisporales</taxon>
        <taxon>Gigasporaceae</taxon>
        <taxon>Cetraspora</taxon>
    </lineage>
</organism>
<dbReference type="Proteomes" id="UP000789759">
    <property type="component" value="Unassembled WGS sequence"/>
</dbReference>
<evidence type="ECO:0000313" key="1">
    <source>
        <dbReference type="EMBL" id="CAG8836665.1"/>
    </source>
</evidence>
<protein>
    <submittedName>
        <fullName evidence="1">14833_t:CDS:1</fullName>
    </submittedName>
</protein>
<feature type="non-terminal residue" evidence="1">
    <location>
        <position position="1"/>
    </location>
</feature>
<dbReference type="EMBL" id="CAJVQA010079259">
    <property type="protein sequence ID" value="CAG8836665.1"/>
    <property type="molecule type" value="Genomic_DNA"/>
</dbReference>
<evidence type="ECO:0000313" key="2">
    <source>
        <dbReference type="Proteomes" id="UP000789759"/>
    </source>
</evidence>
<proteinExistence type="predicted"/>
<dbReference type="InterPro" id="IPR044925">
    <property type="entry name" value="His-Me_finger_sf"/>
</dbReference>
<comment type="caution">
    <text evidence="1">The sequence shown here is derived from an EMBL/GenBank/DDBJ whole genome shotgun (WGS) entry which is preliminary data.</text>
</comment>